<feature type="signal peptide" evidence="1">
    <location>
        <begin position="1"/>
        <end position="24"/>
    </location>
</feature>
<name>A0A1I7ZE10_9BILA</name>
<organism evidence="2 3">
    <name type="scientific">Steinernema glaseri</name>
    <dbReference type="NCBI Taxonomy" id="37863"/>
    <lineage>
        <taxon>Eukaryota</taxon>
        <taxon>Metazoa</taxon>
        <taxon>Ecdysozoa</taxon>
        <taxon>Nematoda</taxon>
        <taxon>Chromadorea</taxon>
        <taxon>Rhabditida</taxon>
        <taxon>Tylenchina</taxon>
        <taxon>Panagrolaimomorpha</taxon>
        <taxon>Strongyloidoidea</taxon>
        <taxon>Steinernematidae</taxon>
        <taxon>Steinernema</taxon>
    </lineage>
</organism>
<dbReference type="AlphaFoldDB" id="A0A1I7ZE10"/>
<protein>
    <submittedName>
        <fullName evidence="3">TIL domain-containing protein</fullName>
    </submittedName>
</protein>
<evidence type="ECO:0000313" key="2">
    <source>
        <dbReference type="Proteomes" id="UP000095287"/>
    </source>
</evidence>
<reference evidence="3" key="1">
    <citation type="submission" date="2016-11" db="UniProtKB">
        <authorList>
            <consortium name="WormBaseParasite"/>
        </authorList>
    </citation>
    <scope>IDENTIFICATION</scope>
</reference>
<sequence length="90" mass="10160">MPSARWFLIALVAVMLFFSSSTEASGRFKEEKLSKGSFFNHGFTSIQFFCLPECPPWCMWSSEFTKCVCNDAKTRCRCVNALGPWGSGWA</sequence>
<dbReference type="Proteomes" id="UP000095287">
    <property type="component" value="Unplaced"/>
</dbReference>
<feature type="chain" id="PRO_5009313328" evidence="1">
    <location>
        <begin position="25"/>
        <end position="90"/>
    </location>
</feature>
<keyword evidence="1" id="KW-0732">Signal</keyword>
<keyword evidence="2" id="KW-1185">Reference proteome</keyword>
<proteinExistence type="predicted"/>
<evidence type="ECO:0000313" key="3">
    <source>
        <dbReference type="WBParaSite" id="L893_g25597.t1"/>
    </source>
</evidence>
<dbReference type="WBParaSite" id="L893_g25597.t1">
    <property type="protein sequence ID" value="L893_g25597.t1"/>
    <property type="gene ID" value="L893_g25597"/>
</dbReference>
<evidence type="ECO:0000256" key="1">
    <source>
        <dbReference type="SAM" id="SignalP"/>
    </source>
</evidence>
<accession>A0A1I7ZE10</accession>